<keyword evidence="7" id="KW-1185">Reference proteome</keyword>
<dbReference type="CDD" id="cd00108">
    <property type="entry name" value="KR"/>
    <property type="match status" value="1"/>
</dbReference>
<gene>
    <name evidence="6" type="ORF">DSTB1V02_LOCUS14520</name>
</gene>
<dbReference type="Gene3D" id="2.40.20.10">
    <property type="entry name" value="Plasminogen Kringle 4"/>
    <property type="match status" value="2"/>
</dbReference>
<dbReference type="PROSITE" id="PS00021">
    <property type="entry name" value="KRINGLE_1"/>
    <property type="match status" value="1"/>
</dbReference>
<keyword evidence="2 3" id="KW-1015">Disulfide bond</keyword>
<dbReference type="EMBL" id="CAJPEV010012575">
    <property type="protein sequence ID" value="CAG0906522.1"/>
    <property type="molecule type" value="Genomic_DNA"/>
</dbReference>
<evidence type="ECO:0000259" key="5">
    <source>
        <dbReference type="PROSITE" id="PS50070"/>
    </source>
</evidence>
<name>A0A7R9FU00_9CRUS</name>
<dbReference type="SMART" id="SM00130">
    <property type="entry name" value="KR"/>
    <property type="match status" value="2"/>
</dbReference>
<dbReference type="AlphaFoldDB" id="A0A7R9FU00"/>
<feature type="signal peptide" evidence="4">
    <location>
        <begin position="1"/>
        <end position="18"/>
    </location>
</feature>
<accession>A0A7R9FU00</accession>
<dbReference type="OrthoDB" id="2431000at2759"/>
<keyword evidence="1 3" id="KW-0420">Kringle</keyword>
<evidence type="ECO:0000313" key="6">
    <source>
        <dbReference type="EMBL" id="CAD7254774.1"/>
    </source>
</evidence>
<evidence type="ECO:0000313" key="7">
    <source>
        <dbReference type="Proteomes" id="UP000677054"/>
    </source>
</evidence>
<evidence type="ECO:0000256" key="4">
    <source>
        <dbReference type="SAM" id="SignalP"/>
    </source>
</evidence>
<dbReference type="PANTHER" id="PTHR24261:SF7">
    <property type="entry name" value="KRINGLE DOMAIN-CONTAINING PROTEIN"/>
    <property type="match status" value="1"/>
</dbReference>
<evidence type="ECO:0000256" key="3">
    <source>
        <dbReference type="PROSITE-ProRule" id="PRU00121"/>
    </source>
</evidence>
<dbReference type="Pfam" id="PF00051">
    <property type="entry name" value="Kringle"/>
    <property type="match status" value="2"/>
</dbReference>
<dbReference type="InterPro" id="IPR038178">
    <property type="entry name" value="Kringle_sf"/>
</dbReference>
<proteinExistence type="predicted"/>
<protein>
    <recommendedName>
        <fullName evidence="5">Kringle domain-containing protein</fullName>
    </recommendedName>
</protein>
<evidence type="ECO:0000256" key="2">
    <source>
        <dbReference type="ARBA" id="ARBA00023157"/>
    </source>
</evidence>
<dbReference type="Proteomes" id="UP000677054">
    <property type="component" value="Unassembled WGS sequence"/>
</dbReference>
<dbReference type="PRINTS" id="PR00018">
    <property type="entry name" value="KRINGLE"/>
</dbReference>
<feature type="domain" description="Kringle" evidence="5">
    <location>
        <begin position="201"/>
        <end position="274"/>
    </location>
</feature>
<sequence>MEVGSALALLLLLRHAGSTDFAYYDLVQSGQRSSNVRTETHGSTLVTCIILCARESPGPCHGFNYRKSDRRCQLILPGNDLLAPSDGFWTFVLNEEQHAYPECLLTEKGREYVGRTNVTASGRECLTWADMPYGLPNGFLSMEHWENFLDLNASSQHNHCRNPTWREGPWCFVSDPNIQWEYCDIPMCTDLDPPEFKLSSKGREYVGKRSESISGLPCAPWLSHIESSEHLLPGFSDDVDASHRFCRNPNGHPHGPWCYVDADYGPEWEYCDVPFYSEAHGERCDVRIGGNCI</sequence>
<dbReference type="PROSITE" id="PS50070">
    <property type="entry name" value="KRINGLE_2"/>
    <property type="match status" value="2"/>
</dbReference>
<dbReference type="InterPro" id="IPR050759">
    <property type="entry name" value="Serine_protease_kringle"/>
</dbReference>
<dbReference type="EMBL" id="LR912093">
    <property type="protein sequence ID" value="CAD7254774.1"/>
    <property type="molecule type" value="Genomic_DNA"/>
</dbReference>
<dbReference type="InterPro" id="IPR000001">
    <property type="entry name" value="Kringle"/>
</dbReference>
<dbReference type="InterPro" id="IPR018056">
    <property type="entry name" value="Kringle_CS"/>
</dbReference>
<keyword evidence="4" id="KW-0732">Signal</keyword>
<organism evidence="6">
    <name type="scientific">Darwinula stevensoni</name>
    <dbReference type="NCBI Taxonomy" id="69355"/>
    <lineage>
        <taxon>Eukaryota</taxon>
        <taxon>Metazoa</taxon>
        <taxon>Ecdysozoa</taxon>
        <taxon>Arthropoda</taxon>
        <taxon>Crustacea</taxon>
        <taxon>Oligostraca</taxon>
        <taxon>Ostracoda</taxon>
        <taxon>Podocopa</taxon>
        <taxon>Podocopida</taxon>
        <taxon>Darwinulocopina</taxon>
        <taxon>Darwinuloidea</taxon>
        <taxon>Darwinulidae</taxon>
        <taxon>Darwinula</taxon>
    </lineage>
</organism>
<reference evidence="6" key="1">
    <citation type="submission" date="2020-11" db="EMBL/GenBank/DDBJ databases">
        <authorList>
            <person name="Tran Van P."/>
        </authorList>
    </citation>
    <scope>NUCLEOTIDE SEQUENCE</scope>
</reference>
<feature type="disulfide bond" evidence="3">
    <location>
        <begin position="160"/>
        <end position="183"/>
    </location>
</feature>
<feature type="chain" id="PRO_5036403209" description="Kringle domain-containing protein" evidence="4">
    <location>
        <begin position="19"/>
        <end position="293"/>
    </location>
</feature>
<dbReference type="PANTHER" id="PTHR24261">
    <property type="entry name" value="PLASMINOGEN-RELATED"/>
    <property type="match status" value="1"/>
</dbReference>
<dbReference type="SUPFAM" id="SSF57440">
    <property type="entry name" value="Kringle-like"/>
    <property type="match status" value="2"/>
</dbReference>
<comment type="caution">
    <text evidence="3">Lacks conserved residue(s) required for the propagation of feature annotation.</text>
</comment>
<feature type="domain" description="Kringle" evidence="5">
    <location>
        <begin position="108"/>
        <end position="188"/>
    </location>
</feature>
<feature type="non-terminal residue" evidence="6">
    <location>
        <position position="1"/>
    </location>
</feature>
<evidence type="ECO:0000256" key="1">
    <source>
        <dbReference type="ARBA" id="ARBA00022572"/>
    </source>
</evidence>
<dbReference type="InterPro" id="IPR013806">
    <property type="entry name" value="Kringle-like"/>
</dbReference>